<evidence type="ECO:0000313" key="3">
    <source>
        <dbReference type="Proteomes" id="UP000030686"/>
    </source>
</evidence>
<gene>
    <name evidence="2" type="ORF">PROQFM164_S01g001968</name>
</gene>
<accession>W6QF00</accession>
<protein>
    <submittedName>
        <fullName evidence="2">Genomic scaffold, ProqFM164S01</fullName>
    </submittedName>
</protein>
<sequence>MSNFRPVHFVPANRQAEMLALPVLKIFAVPHQQQAGTNHWCFYLMTSSDTSVQIDCQPSYTEPSSVLRGGSKANLVVSELSCLVPNDAQERFELDITPGLLVGQVYDLIIQNARHKYEFDMDGVGCRCWATGQLGLFHQAQIITNESQVAATKAAILKLWPEQTPLPLDQGAYYP</sequence>
<dbReference type="STRING" id="1365484.W6QF00"/>
<dbReference type="Proteomes" id="UP000030686">
    <property type="component" value="Unassembled WGS sequence"/>
</dbReference>
<dbReference type="OrthoDB" id="3527137at2759"/>
<name>W6QF00_PENRF</name>
<keyword evidence="3" id="KW-1185">Reference proteome</keyword>
<feature type="domain" description="DUF7770" evidence="1">
    <location>
        <begin position="34"/>
        <end position="174"/>
    </location>
</feature>
<dbReference type="EMBL" id="HG792015">
    <property type="protein sequence ID" value="CDM28157.1"/>
    <property type="molecule type" value="Genomic_DNA"/>
</dbReference>
<dbReference type="OMA" id="IHHIIAC"/>
<dbReference type="Pfam" id="PF24968">
    <property type="entry name" value="DUF7770"/>
    <property type="match status" value="1"/>
</dbReference>
<dbReference type="AlphaFoldDB" id="W6QF00"/>
<organism evidence="2 3">
    <name type="scientific">Penicillium roqueforti (strain FM164)</name>
    <dbReference type="NCBI Taxonomy" id="1365484"/>
    <lineage>
        <taxon>Eukaryota</taxon>
        <taxon>Fungi</taxon>
        <taxon>Dikarya</taxon>
        <taxon>Ascomycota</taxon>
        <taxon>Pezizomycotina</taxon>
        <taxon>Eurotiomycetes</taxon>
        <taxon>Eurotiomycetidae</taxon>
        <taxon>Eurotiales</taxon>
        <taxon>Aspergillaceae</taxon>
        <taxon>Penicillium</taxon>
    </lineage>
</organism>
<reference evidence="2" key="1">
    <citation type="journal article" date="2014" name="Nat. Commun.">
        <title>Multiple recent horizontal transfers of a large genomic region in cheese making fungi.</title>
        <authorList>
            <person name="Cheeseman K."/>
            <person name="Ropars J."/>
            <person name="Renault P."/>
            <person name="Dupont J."/>
            <person name="Gouzy J."/>
            <person name="Branca A."/>
            <person name="Abraham A.L."/>
            <person name="Ceppi M."/>
            <person name="Conseiller E."/>
            <person name="Debuchy R."/>
            <person name="Malagnac F."/>
            <person name="Goarin A."/>
            <person name="Silar P."/>
            <person name="Lacoste S."/>
            <person name="Sallet E."/>
            <person name="Bensimon A."/>
            <person name="Giraud T."/>
            <person name="Brygoo Y."/>
        </authorList>
    </citation>
    <scope>NUCLEOTIDE SEQUENCE [LARGE SCALE GENOMIC DNA]</scope>
    <source>
        <strain evidence="2">FM164</strain>
    </source>
</reference>
<dbReference type="InterPro" id="IPR056672">
    <property type="entry name" value="DUF7770"/>
</dbReference>
<evidence type="ECO:0000313" key="2">
    <source>
        <dbReference type="EMBL" id="CDM28157.1"/>
    </source>
</evidence>
<evidence type="ECO:0000259" key="1">
    <source>
        <dbReference type="Pfam" id="PF24968"/>
    </source>
</evidence>
<proteinExistence type="predicted"/>